<proteinExistence type="predicted"/>
<keyword evidence="1" id="KW-0472">Membrane</keyword>
<gene>
    <name evidence="2" type="ORF">EG19_00890</name>
</gene>
<keyword evidence="1" id="KW-1133">Transmembrane helix</keyword>
<feature type="transmembrane region" description="Helical" evidence="1">
    <location>
        <begin position="245"/>
        <end position="268"/>
    </location>
</feature>
<comment type="caution">
    <text evidence="2">The sequence shown here is derived from an EMBL/GenBank/DDBJ whole genome shotgun (WGS) entry which is preliminary data.</text>
</comment>
<sequence length="413" mass="43884">MDPGAGGEKPMILAGLLLLSGWGWAALAEKGKPTLWQAVVGAVASCGGWFLLLALIGVRWKPWLAVLPLLVGLTLTISRAGTLGRALRSRPGHAVAAVLALAVFSQLPAWGWDFRYQWGLKAKVFAAFGGIDGVWLANPEVAFANPHYPPLWPTLLAFGMHLGNSAEEAAGIWTALLRVGLAGAGWSLAFRGQLWQRWLAWALGLLAPVLFRPFFSGYAEPLLALLLASAVVATASELGPSTLALWVLFSLLGLAKGEGLLWLACLGAAGWRRWEKSQRLAFLLALLPALGWSLWASRTVPGRGVAELAWERLVPRVLQLPSALLQAGPEACLAVLAFGLAVFASWGHTPLAKASFWFFLGLALVYVAGPHPLPWWLANSLQRVLAVPVPALLASGLVCGKPMAPAPRGESAA</sequence>
<dbReference type="STRING" id="1312852.EG19_00890"/>
<feature type="transmembrane region" description="Helical" evidence="1">
    <location>
        <begin position="351"/>
        <end position="369"/>
    </location>
</feature>
<accession>A0A062XTH1</accession>
<feature type="transmembrane region" description="Helical" evidence="1">
    <location>
        <begin position="93"/>
        <end position="112"/>
    </location>
</feature>
<dbReference type="AlphaFoldDB" id="A0A062XTH1"/>
<feature type="transmembrane region" description="Helical" evidence="1">
    <location>
        <begin position="63"/>
        <end position="81"/>
    </location>
</feature>
<feature type="transmembrane region" description="Helical" evidence="1">
    <location>
        <begin position="170"/>
        <end position="189"/>
    </location>
</feature>
<protein>
    <recommendedName>
        <fullName evidence="4">Glycosyltransferase RgtA/B/C/D-like domain-containing protein</fullName>
    </recommendedName>
</protein>
<feature type="transmembrane region" description="Helical" evidence="1">
    <location>
        <begin position="38"/>
        <end position="56"/>
    </location>
</feature>
<feature type="transmembrane region" description="Helical" evidence="1">
    <location>
        <begin position="280"/>
        <end position="297"/>
    </location>
</feature>
<keyword evidence="3" id="KW-1185">Reference proteome</keyword>
<dbReference type="RefSeq" id="WP_038048201.1">
    <property type="nucleotide sequence ID" value="NZ_JMFG01000011.1"/>
</dbReference>
<reference evidence="2 3" key="1">
    <citation type="submission" date="2014-04" db="EMBL/GenBank/DDBJ databases">
        <title>The Genome Sequence of Thermoanaerobaculum aquaticum MP-01, The First Cultivated Group 23 Acidobacterium.</title>
        <authorList>
            <person name="Stamps B.W."/>
            <person name="Losey N.A."/>
            <person name="Lawson P.A."/>
            <person name="Stevenson B.S."/>
        </authorList>
    </citation>
    <scope>NUCLEOTIDE SEQUENCE [LARGE SCALE GENOMIC DNA]</scope>
    <source>
        <strain evidence="2 3">MP-01</strain>
    </source>
</reference>
<evidence type="ECO:0000256" key="1">
    <source>
        <dbReference type="SAM" id="Phobius"/>
    </source>
</evidence>
<feature type="transmembrane region" description="Helical" evidence="1">
    <location>
        <begin position="323"/>
        <end position="344"/>
    </location>
</feature>
<evidence type="ECO:0000313" key="3">
    <source>
        <dbReference type="Proteomes" id="UP000027284"/>
    </source>
</evidence>
<feature type="transmembrane region" description="Helical" evidence="1">
    <location>
        <begin position="195"/>
        <end position="215"/>
    </location>
</feature>
<organism evidence="2 3">
    <name type="scientific">Thermoanaerobaculum aquaticum</name>
    <dbReference type="NCBI Taxonomy" id="1312852"/>
    <lineage>
        <taxon>Bacteria</taxon>
        <taxon>Pseudomonadati</taxon>
        <taxon>Acidobacteriota</taxon>
        <taxon>Thermoanaerobaculia</taxon>
        <taxon>Thermoanaerobaculales</taxon>
        <taxon>Thermoanaerobaculaceae</taxon>
        <taxon>Thermoanaerobaculum</taxon>
    </lineage>
</organism>
<keyword evidence="1" id="KW-0812">Transmembrane</keyword>
<dbReference type="Proteomes" id="UP000027284">
    <property type="component" value="Unassembled WGS sequence"/>
</dbReference>
<dbReference type="EMBL" id="JMFG01000011">
    <property type="protein sequence ID" value="KDA54153.1"/>
    <property type="molecule type" value="Genomic_DNA"/>
</dbReference>
<evidence type="ECO:0000313" key="2">
    <source>
        <dbReference type="EMBL" id="KDA54153.1"/>
    </source>
</evidence>
<evidence type="ECO:0008006" key="4">
    <source>
        <dbReference type="Google" id="ProtNLM"/>
    </source>
</evidence>
<name>A0A062XTH1_9BACT</name>